<dbReference type="Proteomes" id="UP001189429">
    <property type="component" value="Unassembled WGS sequence"/>
</dbReference>
<feature type="non-terminal residue" evidence="2">
    <location>
        <position position="1"/>
    </location>
</feature>
<organism evidence="2 3">
    <name type="scientific">Prorocentrum cordatum</name>
    <dbReference type="NCBI Taxonomy" id="2364126"/>
    <lineage>
        <taxon>Eukaryota</taxon>
        <taxon>Sar</taxon>
        <taxon>Alveolata</taxon>
        <taxon>Dinophyceae</taxon>
        <taxon>Prorocentrales</taxon>
        <taxon>Prorocentraceae</taxon>
        <taxon>Prorocentrum</taxon>
    </lineage>
</organism>
<evidence type="ECO:0000313" key="3">
    <source>
        <dbReference type="Proteomes" id="UP001189429"/>
    </source>
</evidence>
<feature type="compositionally biased region" description="Basic residues" evidence="1">
    <location>
        <begin position="618"/>
        <end position="630"/>
    </location>
</feature>
<gene>
    <name evidence="2" type="ORF">PCOR1329_LOCUS53515</name>
</gene>
<evidence type="ECO:0000256" key="1">
    <source>
        <dbReference type="SAM" id="MobiDB-lite"/>
    </source>
</evidence>
<proteinExistence type="predicted"/>
<name>A0ABN9V0S3_9DINO</name>
<accession>A0ABN9V0S3</accession>
<comment type="caution">
    <text evidence="2">The sequence shown here is derived from an EMBL/GenBank/DDBJ whole genome shotgun (WGS) entry which is preliminary data.</text>
</comment>
<dbReference type="EMBL" id="CAUYUJ010016522">
    <property type="protein sequence ID" value="CAK0866296.1"/>
    <property type="molecule type" value="Genomic_DNA"/>
</dbReference>
<protein>
    <submittedName>
        <fullName evidence="2">Uncharacterized protein</fullName>
    </submittedName>
</protein>
<feature type="compositionally biased region" description="Low complexity" evidence="1">
    <location>
        <begin position="638"/>
        <end position="655"/>
    </location>
</feature>
<reference evidence="2" key="1">
    <citation type="submission" date="2023-10" db="EMBL/GenBank/DDBJ databases">
        <authorList>
            <person name="Chen Y."/>
            <person name="Shah S."/>
            <person name="Dougan E. K."/>
            <person name="Thang M."/>
            <person name="Chan C."/>
        </authorList>
    </citation>
    <scope>NUCLEOTIDE SEQUENCE [LARGE SCALE GENOMIC DNA]</scope>
</reference>
<evidence type="ECO:0000313" key="2">
    <source>
        <dbReference type="EMBL" id="CAK0866296.1"/>
    </source>
</evidence>
<keyword evidence="3" id="KW-1185">Reference proteome</keyword>
<sequence length="662" mass="71258">KYWLDDLVACVYNPLKFIKDNQVIESDVSRAIFIGLQFCFTKKAVQQAAIYTKWKPLRKDLREMIIRSHGVALRPAEMPGEPLGKLATSDEITKKVLELLHENGDGEDNPGNEAIAEEISKLSMSAPAIGVLKRMAEDQTFVKAFLSFLSQNLSSLTPCGLQPACRELSDKTAVAVACALRGGIADDAAKVRIVCDAIAVELFKAVPTRWIEFASHVQGALDSKSFQNEPEDKTSVLSFKVFRSKSDVSRALTLRTLYFRHCAAPWIQGVEKITTDDYSHVLMWIYAAQADVASFVESSCGDYCSAELFSDRFQQLINCSIVTDSDGKRRGLDCEEMKAAMGELREKNEQASDAAAAAAEGPSDEVVASEAPKQAVEQTARSLETSERLMDLPSIRAMFSVAPDGNQTGRELEVPAMAIGTLVLNLESKLFDCAFHGTAPTLLSPDNYDGGSGNLKGSPFSGEPGLSWAKGSKSVTPSIALNMVGHVSCAPAVGACMACAFGGENGDQNEIFCNPTGTDFSTPEFVPAWLAHVIDEEEEGVGGGGNDKYYGDLKMTCEEKKFPCAHRYSVFAEEKVIQLDATAIQLALPCDEKVAKMINAAPAGSRFRLVRGPIAKRVSVKPRRKGKGATRGKGSGKSSGSSSSGPGPSVPSVPAEARHLVQ</sequence>
<feature type="region of interest" description="Disordered" evidence="1">
    <location>
        <begin position="618"/>
        <end position="662"/>
    </location>
</feature>